<keyword evidence="2 8" id="KW-0812">Transmembrane</keyword>
<evidence type="ECO:0000256" key="6">
    <source>
        <dbReference type="ARBA" id="ARBA00023157"/>
    </source>
</evidence>
<evidence type="ECO:0000256" key="3">
    <source>
        <dbReference type="ARBA" id="ARBA00022729"/>
    </source>
</evidence>
<sequence length="326" mass="37568">MIFQIKPLIAFILIRHFADGLLSYRISQGNLRKKKPGWSSLRDKGYDGNRLSFGPKPGLLYNGLGQLTDGVTGHVTDWNDTGNPNWIYWIGWQDVETPKPSVTFVFSSLRRFSRVRFHTLNLPGQHEKMLFSKVVLSFSKDGEYFAWKTIYEPSMAKRSAMSNRAFWIEVNLDGHVGKHVTCDFQYYGWWVLISEVEFNSVSSKNKDFEDNWSILLIVGVAGGVVGALMLCLLAMLIWRRQTRRTRAENVLDRIPIRIINPSKKNSLNRRNEVGAVMRFEKQRMLERGDEEDDEMGLLFAKCNLNNSRGRELRHDLFKGEPAGFVL</sequence>
<evidence type="ECO:0000259" key="10">
    <source>
        <dbReference type="Pfam" id="PF21114"/>
    </source>
</evidence>
<organism evidence="11 12">
    <name type="scientific">Acropora cervicornis</name>
    <name type="common">Staghorn coral</name>
    <dbReference type="NCBI Taxonomy" id="6130"/>
    <lineage>
        <taxon>Eukaryota</taxon>
        <taxon>Metazoa</taxon>
        <taxon>Cnidaria</taxon>
        <taxon>Anthozoa</taxon>
        <taxon>Hexacorallia</taxon>
        <taxon>Scleractinia</taxon>
        <taxon>Astrocoeniina</taxon>
        <taxon>Acroporidae</taxon>
        <taxon>Acropora</taxon>
    </lineage>
</organism>
<evidence type="ECO:0000313" key="11">
    <source>
        <dbReference type="EMBL" id="KAK2562435.1"/>
    </source>
</evidence>
<dbReference type="InterPro" id="IPR048525">
    <property type="entry name" value="DDR1-2_DS-like"/>
</dbReference>
<accession>A0AAD9QK68</accession>
<dbReference type="GO" id="GO:0016301">
    <property type="term" value="F:kinase activity"/>
    <property type="evidence" value="ECO:0007669"/>
    <property type="project" value="UniProtKB-KW"/>
</dbReference>
<dbReference type="AlphaFoldDB" id="A0AAD9QK68"/>
<keyword evidence="5 8" id="KW-0472">Membrane</keyword>
<evidence type="ECO:0000256" key="5">
    <source>
        <dbReference type="ARBA" id="ARBA00023136"/>
    </source>
</evidence>
<keyword evidence="11" id="KW-0675">Receptor</keyword>
<comment type="caution">
    <text evidence="11">The sequence shown here is derived from an EMBL/GenBank/DDBJ whole genome shotgun (WGS) entry which is preliminary data.</text>
</comment>
<dbReference type="Proteomes" id="UP001249851">
    <property type="component" value="Unassembled WGS sequence"/>
</dbReference>
<evidence type="ECO:0000256" key="4">
    <source>
        <dbReference type="ARBA" id="ARBA00022989"/>
    </source>
</evidence>
<feature type="domain" description="Discoidin" evidence="10">
    <location>
        <begin position="20"/>
        <end position="200"/>
    </location>
</feature>
<dbReference type="GO" id="GO:0016020">
    <property type="term" value="C:membrane"/>
    <property type="evidence" value="ECO:0007669"/>
    <property type="project" value="UniProtKB-SubCell"/>
</dbReference>
<feature type="transmembrane region" description="Helical" evidence="8">
    <location>
        <begin position="212"/>
        <end position="238"/>
    </location>
</feature>
<protein>
    <submittedName>
        <fullName evidence="11">Discoidin domain-containing receptor tyrosine kinase B</fullName>
    </submittedName>
</protein>
<evidence type="ECO:0000313" key="12">
    <source>
        <dbReference type="Proteomes" id="UP001249851"/>
    </source>
</evidence>
<evidence type="ECO:0000256" key="9">
    <source>
        <dbReference type="SAM" id="SignalP"/>
    </source>
</evidence>
<dbReference type="Pfam" id="PF21114">
    <property type="entry name" value="DDR1-2_DS-like"/>
    <property type="match status" value="1"/>
</dbReference>
<name>A0AAD9QK68_ACRCE</name>
<evidence type="ECO:0000256" key="7">
    <source>
        <dbReference type="ARBA" id="ARBA00023180"/>
    </source>
</evidence>
<keyword evidence="11" id="KW-0808">Transferase</keyword>
<keyword evidence="3 9" id="KW-0732">Signal</keyword>
<dbReference type="Gene3D" id="2.60.120.1190">
    <property type="match status" value="1"/>
</dbReference>
<evidence type="ECO:0000256" key="1">
    <source>
        <dbReference type="ARBA" id="ARBA00004479"/>
    </source>
</evidence>
<evidence type="ECO:0000256" key="2">
    <source>
        <dbReference type="ARBA" id="ARBA00022692"/>
    </source>
</evidence>
<keyword evidence="6" id="KW-1015">Disulfide bond</keyword>
<comment type="subcellular location">
    <subcellularLocation>
        <location evidence="1">Membrane</location>
        <topology evidence="1">Single-pass type I membrane protein</topology>
    </subcellularLocation>
</comment>
<reference evidence="11" key="1">
    <citation type="journal article" date="2023" name="G3 (Bethesda)">
        <title>Whole genome assembly and annotation of the endangered Caribbean coral Acropora cervicornis.</title>
        <authorList>
            <person name="Selwyn J.D."/>
            <person name="Vollmer S.V."/>
        </authorList>
    </citation>
    <scope>NUCLEOTIDE SEQUENCE</scope>
    <source>
        <strain evidence="11">K2</strain>
    </source>
</reference>
<keyword evidence="7" id="KW-0325">Glycoprotein</keyword>
<dbReference type="EMBL" id="JARQWQ010000028">
    <property type="protein sequence ID" value="KAK2562435.1"/>
    <property type="molecule type" value="Genomic_DNA"/>
</dbReference>
<reference evidence="11" key="2">
    <citation type="journal article" date="2023" name="Science">
        <title>Genomic signatures of disease resistance in endangered staghorn corals.</title>
        <authorList>
            <person name="Vollmer S.V."/>
            <person name="Selwyn J.D."/>
            <person name="Despard B.A."/>
            <person name="Roesel C.L."/>
        </authorList>
    </citation>
    <scope>NUCLEOTIDE SEQUENCE</scope>
    <source>
        <strain evidence="11">K2</strain>
    </source>
</reference>
<feature type="chain" id="PRO_5042092511" evidence="9">
    <location>
        <begin position="21"/>
        <end position="326"/>
    </location>
</feature>
<keyword evidence="4 8" id="KW-1133">Transmembrane helix</keyword>
<gene>
    <name evidence="11" type="ORF">P5673_014087</name>
</gene>
<feature type="signal peptide" evidence="9">
    <location>
        <begin position="1"/>
        <end position="20"/>
    </location>
</feature>
<evidence type="ECO:0000256" key="8">
    <source>
        <dbReference type="SAM" id="Phobius"/>
    </source>
</evidence>
<keyword evidence="12" id="KW-1185">Reference proteome</keyword>
<proteinExistence type="predicted"/>
<keyword evidence="11" id="KW-0418">Kinase</keyword>